<dbReference type="AlphaFoldDB" id="A0A645BDZ2"/>
<comment type="caution">
    <text evidence="1">The sequence shown here is derived from an EMBL/GenBank/DDBJ whole genome shotgun (WGS) entry which is preliminary data.</text>
</comment>
<organism evidence="1">
    <name type="scientific">bioreactor metagenome</name>
    <dbReference type="NCBI Taxonomy" id="1076179"/>
    <lineage>
        <taxon>unclassified sequences</taxon>
        <taxon>metagenomes</taxon>
        <taxon>ecological metagenomes</taxon>
    </lineage>
</organism>
<reference evidence="1" key="1">
    <citation type="submission" date="2019-08" db="EMBL/GenBank/DDBJ databases">
        <authorList>
            <person name="Kucharzyk K."/>
            <person name="Murdoch R.W."/>
            <person name="Higgins S."/>
            <person name="Loffler F."/>
        </authorList>
    </citation>
    <scope>NUCLEOTIDE SEQUENCE</scope>
</reference>
<name>A0A645BDZ2_9ZZZZ</name>
<proteinExistence type="predicted"/>
<evidence type="ECO:0000313" key="1">
    <source>
        <dbReference type="EMBL" id="MPM63680.1"/>
    </source>
</evidence>
<protein>
    <submittedName>
        <fullName evidence="1">Uncharacterized protein</fullName>
    </submittedName>
</protein>
<accession>A0A645BDZ2</accession>
<dbReference type="EMBL" id="VSSQ01019547">
    <property type="protein sequence ID" value="MPM63680.1"/>
    <property type="molecule type" value="Genomic_DNA"/>
</dbReference>
<gene>
    <name evidence="1" type="ORF">SDC9_110561</name>
</gene>
<sequence length="40" mass="4887">MKNENTESAFRIFNGDIFLRDMCIQDIDDYIIWNTTEVEW</sequence>